<evidence type="ECO:0000313" key="12">
    <source>
        <dbReference type="Proteomes" id="UP000610558"/>
    </source>
</evidence>
<gene>
    <name evidence="11" type="ORF">IB286_01405</name>
</gene>
<accession>A0A927GVR2</accession>
<comment type="similarity">
    <text evidence="8 9">Belongs to the TRAP transporter small permease family.</text>
</comment>
<evidence type="ECO:0000256" key="2">
    <source>
        <dbReference type="ARBA" id="ARBA00022448"/>
    </source>
</evidence>
<keyword evidence="5 9" id="KW-0812">Transmembrane</keyword>
<dbReference type="GO" id="GO:0005886">
    <property type="term" value="C:plasma membrane"/>
    <property type="evidence" value="ECO:0007669"/>
    <property type="project" value="UniProtKB-SubCell"/>
</dbReference>
<proteinExistence type="inferred from homology"/>
<keyword evidence="3" id="KW-1003">Cell membrane</keyword>
<dbReference type="InterPro" id="IPR007387">
    <property type="entry name" value="TRAP_DctQ"/>
</dbReference>
<evidence type="ECO:0000256" key="7">
    <source>
        <dbReference type="ARBA" id="ARBA00023136"/>
    </source>
</evidence>
<evidence type="ECO:0000256" key="3">
    <source>
        <dbReference type="ARBA" id="ARBA00022475"/>
    </source>
</evidence>
<dbReference type="Pfam" id="PF04290">
    <property type="entry name" value="DctQ"/>
    <property type="match status" value="1"/>
</dbReference>
<keyword evidence="12" id="KW-1185">Reference proteome</keyword>
<keyword evidence="2 9" id="KW-0813">Transport</keyword>
<evidence type="ECO:0000259" key="10">
    <source>
        <dbReference type="Pfam" id="PF04290"/>
    </source>
</evidence>
<name>A0A927GVR2_9GAMM</name>
<protein>
    <recommendedName>
        <fullName evidence="9">TRAP transporter small permease protein</fullName>
    </recommendedName>
</protein>
<feature type="transmembrane region" description="Helical" evidence="9">
    <location>
        <begin position="103"/>
        <end position="124"/>
    </location>
</feature>
<keyword evidence="6 9" id="KW-1133">Transmembrane helix</keyword>
<evidence type="ECO:0000256" key="4">
    <source>
        <dbReference type="ARBA" id="ARBA00022519"/>
    </source>
</evidence>
<keyword evidence="4 9" id="KW-0997">Cell inner membrane</keyword>
<dbReference type="InterPro" id="IPR055348">
    <property type="entry name" value="DctQ"/>
</dbReference>
<comment type="function">
    <text evidence="9">Part of the tripartite ATP-independent periplasmic (TRAP) transport system.</text>
</comment>
<reference evidence="11" key="1">
    <citation type="submission" date="2020-09" db="EMBL/GenBank/DDBJ databases">
        <authorList>
            <person name="Yoon J.-W."/>
        </authorList>
    </citation>
    <scope>NUCLEOTIDE SEQUENCE</scope>
    <source>
        <strain evidence="11">KMU-158</strain>
    </source>
</reference>
<organism evidence="11 12">
    <name type="scientific">Spongiibacter pelagi</name>
    <dbReference type="NCBI Taxonomy" id="2760804"/>
    <lineage>
        <taxon>Bacteria</taxon>
        <taxon>Pseudomonadati</taxon>
        <taxon>Pseudomonadota</taxon>
        <taxon>Gammaproteobacteria</taxon>
        <taxon>Cellvibrionales</taxon>
        <taxon>Spongiibacteraceae</taxon>
        <taxon>Spongiibacter</taxon>
    </lineage>
</organism>
<comment type="caution">
    <text evidence="11">The sequence shown here is derived from an EMBL/GenBank/DDBJ whole genome shotgun (WGS) entry which is preliminary data.</text>
</comment>
<evidence type="ECO:0000256" key="6">
    <source>
        <dbReference type="ARBA" id="ARBA00022989"/>
    </source>
</evidence>
<evidence type="ECO:0000256" key="8">
    <source>
        <dbReference type="ARBA" id="ARBA00038436"/>
    </source>
</evidence>
<comment type="subcellular location">
    <subcellularLocation>
        <location evidence="1 9">Cell inner membrane</location>
        <topology evidence="1 9">Multi-pass membrane protein</topology>
    </subcellularLocation>
</comment>
<feature type="transmembrane region" description="Helical" evidence="9">
    <location>
        <begin position="25"/>
        <end position="42"/>
    </location>
</feature>
<feature type="domain" description="Tripartite ATP-independent periplasmic transporters DctQ component" evidence="10">
    <location>
        <begin position="1"/>
        <end position="135"/>
    </location>
</feature>
<evidence type="ECO:0000256" key="5">
    <source>
        <dbReference type="ARBA" id="ARBA00022692"/>
    </source>
</evidence>
<comment type="subunit">
    <text evidence="9">The complex comprises the extracytoplasmic solute receptor protein and the two transmembrane proteins.</text>
</comment>
<dbReference type="GO" id="GO:0022857">
    <property type="term" value="F:transmembrane transporter activity"/>
    <property type="evidence" value="ECO:0007669"/>
    <property type="project" value="UniProtKB-UniRule"/>
</dbReference>
<evidence type="ECO:0000256" key="1">
    <source>
        <dbReference type="ARBA" id="ARBA00004429"/>
    </source>
</evidence>
<keyword evidence="7 9" id="KW-0472">Membrane</keyword>
<dbReference type="AlphaFoldDB" id="A0A927GVR2"/>
<evidence type="ECO:0000313" key="11">
    <source>
        <dbReference type="EMBL" id="MBD2857644.1"/>
    </source>
</evidence>
<dbReference type="PANTHER" id="PTHR35011">
    <property type="entry name" value="2,3-DIKETO-L-GULONATE TRAP TRANSPORTER SMALL PERMEASE PROTEIN YIAM"/>
    <property type="match status" value="1"/>
</dbReference>
<sequence length="153" mass="16794">MVLITASVVVLRYGFDLGFTALQESITYLHATLFMLGTAFTLKHDRHVRVDIFYQNFSPRKQAWIDAVGAIVFLLPLCGLILLSSWQFTLNAWAIRESSVEPGGIPAVFLLKTLVPVMAVNLALQAVAEVVRNLQVLMGDSEAVTHEHNGGGL</sequence>
<evidence type="ECO:0000256" key="9">
    <source>
        <dbReference type="RuleBase" id="RU369079"/>
    </source>
</evidence>
<dbReference type="EMBL" id="JACXLD010000001">
    <property type="protein sequence ID" value="MBD2857644.1"/>
    <property type="molecule type" value="Genomic_DNA"/>
</dbReference>
<dbReference type="Proteomes" id="UP000610558">
    <property type="component" value="Unassembled WGS sequence"/>
</dbReference>
<comment type="caution">
    <text evidence="9">Lacks conserved residue(s) required for the propagation of feature annotation.</text>
</comment>
<dbReference type="PANTHER" id="PTHR35011:SF4">
    <property type="entry name" value="SLL1102 PROTEIN"/>
    <property type="match status" value="1"/>
</dbReference>
<feature type="transmembrane region" description="Helical" evidence="9">
    <location>
        <begin position="63"/>
        <end position="83"/>
    </location>
</feature>